<feature type="domain" description="Methyltransferase type 11" evidence="1">
    <location>
        <begin position="64"/>
        <end position="158"/>
    </location>
</feature>
<name>A0ABS7L8Y5_9FIRM</name>
<dbReference type="EMBL" id="VIRV01000018">
    <property type="protein sequence ID" value="MBY0759564.1"/>
    <property type="molecule type" value="Genomic_DNA"/>
</dbReference>
<evidence type="ECO:0000259" key="1">
    <source>
        <dbReference type="Pfam" id="PF08241"/>
    </source>
</evidence>
<dbReference type="Proteomes" id="UP000779049">
    <property type="component" value="Unassembled WGS sequence"/>
</dbReference>
<dbReference type="GO" id="GO:0008168">
    <property type="term" value="F:methyltransferase activity"/>
    <property type="evidence" value="ECO:0007669"/>
    <property type="project" value="UniProtKB-KW"/>
</dbReference>
<dbReference type="GO" id="GO:0032259">
    <property type="term" value="P:methylation"/>
    <property type="evidence" value="ECO:0007669"/>
    <property type="project" value="UniProtKB-KW"/>
</dbReference>
<keyword evidence="2" id="KW-0808">Transferase</keyword>
<dbReference type="CDD" id="cd02440">
    <property type="entry name" value="AdoMet_MTases"/>
    <property type="match status" value="1"/>
</dbReference>
<dbReference type="Pfam" id="PF08241">
    <property type="entry name" value="Methyltransf_11"/>
    <property type="match status" value="1"/>
</dbReference>
<comment type="caution">
    <text evidence="2">The sequence shown here is derived from an EMBL/GenBank/DDBJ whole genome shotgun (WGS) entry which is preliminary data.</text>
</comment>
<protein>
    <submittedName>
        <fullName evidence="2">Class I SAM-dependent methyltransferase</fullName>
    </submittedName>
</protein>
<dbReference type="InterPro" id="IPR029063">
    <property type="entry name" value="SAM-dependent_MTases_sf"/>
</dbReference>
<keyword evidence="3" id="KW-1185">Reference proteome</keyword>
<dbReference type="InterPro" id="IPR013216">
    <property type="entry name" value="Methyltransf_11"/>
</dbReference>
<dbReference type="Gene3D" id="3.40.50.150">
    <property type="entry name" value="Vaccinia Virus protein VP39"/>
    <property type="match status" value="1"/>
</dbReference>
<proteinExistence type="predicted"/>
<evidence type="ECO:0000313" key="2">
    <source>
        <dbReference type="EMBL" id="MBY0759564.1"/>
    </source>
</evidence>
<reference evidence="2 3" key="1">
    <citation type="journal article" date="2020" name="New Microbes New Infect">
        <title>Sellimonas caecigallum sp. nov., description and genome sequence of a new member of the Sellimonas genus isolated from the cecum of feral chicken.</title>
        <authorList>
            <person name="Wongkuna S."/>
            <person name="Ghimire S."/>
            <person name="Antony L."/>
            <person name="Chankhamhaengdecha S."/>
            <person name="Janvilisri T."/>
            <person name="Scaria J."/>
        </authorList>
    </citation>
    <scope>NUCLEOTIDE SEQUENCE [LARGE SCALE GENOMIC DNA]</scope>
    <source>
        <strain evidence="2 3">SW451</strain>
    </source>
</reference>
<dbReference type="SUPFAM" id="SSF53335">
    <property type="entry name" value="S-adenosyl-L-methionine-dependent methyltransferases"/>
    <property type="match status" value="1"/>
</dbReference>
<dbReference type="RefSeq" id="WP_221920135.1">
    <property type="nucleotide sequence ID" value="NZ_CP173660.1"/>
</dbReference>
<evidence type="ECO:0000313" key="3">
    <source>
        <dbReference type="Proteomes" id="UP000779049"/>
    </source>
</evidence>
<accession>A0ABS7L8Y5</accession>
<gene>
    <name evidence="2" type="ORF">FLB61_10790</name>
</gene>
<keyword evidence="2" id="KW-0489">Methyltransferase</keyword>
<sequence length="250" mass="28735">MKSYTEINAETIDEWVEEGWEWGRPISHEIYEEARTGEWEVVLTPTKPVPKEWFPKMEGAKILGLASGGGQQMPIFAALKAEGTVLDYSDRQLDGERIVAEREGYDIQIVKADMTNPFPFSDETFDMIFHPVANCYIEEVLPVWKECFRVLKKGGILMAGVDIGLNYIFDDDERMLVRKLPYNPLQDEELYKECMEKRDGIQFSHTTEEQIGGLLKAGFRLTDLYEDTNGEGRLHEYHIPSFLAVRAVKE</sequence>
<organism evidence="2 3">
    <name type="scientific">Sellimonas caecigallum</name>
    <dbReference type="NCBI Taxonomy" id="2592333"/>
    <lineage>
        <taxon>Bacteria</taxon>
        <taxon>Bacillati</taxon>
        <taxon>Bacillota</taxon>
        <taxon>Clostridia</taxon>
        <taxon>Lachnospirales</taxon>
        <taxon>Lachnospiraceae</taxon>
        <taxon>Sellimonas</taxon>
    </lineage>
</organism>